<dbReference type="EMBL" id="JAZAQF010000012">
    <property type="protein sequence ID" value="MFG3816526.1"/>
    <property type="molecule type" value="Genomic_DNA"/>
</dbReference>
<comment type="similarity">
    <text evidence="1">Belongs to the adenylyl cyclase class-3 family.</text>
</comment>
<gene>
    <name evidence="4" type="ORF">VPK24_02665</name>
</gene>
<sequence length="668" mass="74377">MLAQPLLKTITKWIRLLNRLWAGSVLLSWRDGIAIALLVAVVVVTVRGLGWMQGTEWAAFDLLVRWRPARLEQRVVLVVVTEADLRLFRQWPLSDEKLADLLETLEEYEPRMIGLDLVRDFPMPPGNDRLEKLLRQSDRLVGIRKVSGEGIAPPPALIDKPGAIAASDLLLDPDRKVRRAILSLADQQDQAVFGLGTQVALNYLERQPNPITLEALDEEAGIYQLGRATITPFQGNDGAYVGAIDDGYQLLLDYRGLACPTDSQRNCGFQVYSANDVLNRRVPLDALYDRLVLVGVTAESLGDRFYTPYSDTDQGPQLTSGVEIHATIASQLLSAAIDGWPLLQVWSDSWEMGWIVLWTVGGTLLGWTLRQPLLLFAMTALGIVAILAAAWQALQWMVWIPLVPPVLGLVGGSFGASLGLAAKERRDRQTITELFERYVTPQVAQVIWQSRHQIVRRGEFIGQILPATVMFADLVGFTSIAESNPPEIIFPWLNEYMQSMTQSVLDRNGIVNKFIGDAIMALFGVPVPQSRDHQVGDDAIAAVTCAVEMGQRLQRLNQQWRDRGRPTAAIRIGIASGPVMSGCIGNVRRLEYTVIGDTVNIAARLESYDKSFDGGLCRIFIEEETYRHVRDRFPTRFIGPVTLKGRERATNIYQVLLPLQPDDLNKTP</sequence>
<dbReference type="InterPro" id="IPR001054">
    <property type="entry name" value="A/G_cyclase"/>
</dbReference>
<name>A0ABW7C9B8_9CYAN</name>
<evidence type="ECO:0000313" key="4">
    <source>
        <dbReference type="EMBL" id="MFG3816526.1"/>
    </source>
</evidence>
<keyword evidence="5" id="KW-1185">Reference proteome</keyword>
<dbReference type="CDD" id="cd07302">
    <property type="entry name" value="CHD"/>
    <property type="match status" value="1"/>
</dbReference>
<evidence type="ECO:0000256" key="2">
    <source>
        <dbReference type="SAM" id="Phobius"/>
    </source>
</evidence>
<keyword evidence="2" id="KW-0472">Membrane</keyword>
<dbReference type="SMART" id="SM00044">
    <property type="entry name" value="CYCc"/>
    <property type="match status" value="1"/>
</dbReference>
<dbReference type="RefSeq" id="WP_393010477.1">
    <property type="nucleotide sequence ID" value="NZ_JAZAQF010000012.1"/>
</dbReference>
<organism evidence="4 5">
    <name type="scientific">Limnothrix redekei LRLZ20PSL1</name>
    <dbReference type="NCBI Taxonomy" id="3112953"/>
    <lineage>
        <taxon>Bacteria</taxon>
        <taxon>Bacillati</taxon>
        <taxon>Cyanobacteriota</taxon>
        <taxon>Cyanophyceae</taxon>
        <taxon>Pseudanabaenales</taxon>
        <taxon>Pseudanabaenaceae</taxon>
        <taxon>Limnothrix</taxon>
    </lineage>
</organism>
<dbReference type="SUPFAM" id="SSF55073">
    <property type="entry name" value="Nucleotide cyclase"/>
    <property type="match status" value="1"/>
</dbReference>
<dbReference type="Pfam" id="PF00211">
    <property type="entry name" value="Guanylate_cyc"/>
    <property type="match status" value="1"/>
</dbReference>
<reference evidence="5" key="1">
    <citation type="journal article" date="2024" name="Algal Res.">
        <title>Biochemical, toxicological and genomic investigation of a high-biomass producing Limnothrix strain isolated from Italian shallow drinking water reservoir.</title>
        <authorList>
            <person name="Simonazzi M."/>
            <person name="Shishido T.K."/>
            <person name="Delbaje E."/>
            <person name="Wahlsten M."/>
            <person name="Fewer D.P."/>
            <person name="Sivonen K."/>
            <person name="Pezzolesi L."/>
            <person name="Pistocchi R."/>
        </authorList>
    </citation>
    <scope>NUCLEOTIDE SEQUENCE [LARGE SCALE GENOMIC DNA]</scope>
    <source>
        <strain evidence="5">LRLZ20PSL1</strain>
    </source>
</reference>
<feature type="transmembrane region" description="Helical" evidence="2">
    <location>
        <begin position="373"/>
        <end position="393"/>
    </location>
</feature>
<feature type="transmembrane region" description="Helical" evidence="2">
    <location>
        <begin position="399"/>
        <end position="421"/>
    </location>
</feature>
<evidence type="ECO:0000256" key="1">
    <source>
        <dbReference type="ARBA" id="ARBA00005381"/>
    </source>
</evidence>
<proteinExistence type="inferred from homology"/>
<comment type="caution">
    <text evidence="4">The sequence shown here is derived from an EMBL/GenBank/DDBJ whole genome shotgun (WGS) entry which is preliminary data.</text>
</comment>
<dbReference type="InterPro" id="IPR029787">
    <property type="entry name" value="Nucleotide_cyclase"/>
</dbReference>
<evidence type="ECO:0000313" key="5">
    <source>
        <dbReference type="Proteomes" id="UP001604335"/>
    </source>
</evidence>
<dbReference type="Proteomes" id="UP001604335">
    <property type="component" value="Unassembled WGS sequence"/>
</dbReference>
<dbReference type="InterPro" id="IPR007890">
    <property type="entry name" value="CHASE2"/>
</dbReference>
<feature type="transmembrane region" description="Helical" evidence="2">
    <location>
        <begin position="20"/>
        <end position="44"/>
    </location>
</feature>
<evidence type="ECO:0000259" key="3">
    <source>
        <dbReference type="PROSITE" id="PS50125"/>
    </source>
</evidence>
<keyword evidence="2" id="KW-1133">Transmembrane helix</keyword>
<dbReference type="PANTHER" id="PTHR43081:SF1">
    <property type="entry name" value="ADENYLATE CYCLASE, TERMINAL-DIFFERENTIATION SPECIFIC"/>
    <property type="match status" value="1"/>
</dbReference>
<protein>
    <submittedName>
        <fullName evidence="4">Adenylate/guanylate cyclase domain-containing protein</fullName>
    </submittedName>
</protein>
<accession>A0ABW7C9B8</accession>
<dbReference type="InterPro" id="IPR050697">
    <property type="entry name" value="Adenylyl/Guanylyl_Cyclase_3/4"/>
</dbReference>
<keyword evidence="2" id="KW-0812">Transmembrane</keyword>
<dbReference type="SMART" id="SM01080">
    <property type="entry name" value="CHASE2"/>
    <property type="match status" value="1"/>
</dbReference>
<dbReference type="Gene3D" id="3.30.70.1230">
    <property type="entry name" value="Nucleotide cyclase"/>
    <property type="match status" value="1"/>
</dbReference>
<dbReference type="PROSITE" id="PS50125">
    <property type="entry name" value="GUANYLATE_CYCLASE_2"/>
    <property type="match status" value="1"/>
</dbReference>
<dbReference type="PANTHER" id="PTHR43081">
    <property type="entry name" value="ADENYLATE CYCLASE, TERMINAL-DIFFERENTIATION SPECIFIC-RELATED"/>
    <property type="match status" value="1"/>
</dbReference>
<feature type="domain" description="Guanylate cyclase" evidence="3">
    <location>
        <begin position="468"/>
        <end position="606"/>
    </location>
</feature>
<dbReference type="Pfam" id="PF05226">
    <property type="entry name" value="CHASE2"/>
    <property type="match status" value="1"/>
</dbReference>